<evidence type="ECO:0000256" key="1">
    <source>
        <dbReference type="ARBA" id="ARBA00022527"/>
    </source>
</evidence>
<dbReference type="PANTHER" id="PTHR35526:SF3">
    <property type="entry name" value="ANTI-SIGMA-F FACTOR RSBW"/>
    <property type="match status" value="1"/>
</dbReference>
<evidence type="ECO:0000313" key="5">
    <source>
        <dbReference type="Proteomes" id="UP000567795"/>
    </source>
</evidence>
<dbReference type="InterPro" id="IPR036890">
    <property type="entry name" value="HATPase_C_sf"/>
</dbReference>
<sequence>MDTGSIPIPFPGAADAARRRHTRRGERAHVPHQHDPAQPHGPARPAVPAPSGPLLMSLRMRAQDAAVPRARHALLHSLPDGTSEEVAASLELLVSELVTNAVRHVGEGRVFAVSLLRGEGRLRLAVVDSDDSVPEQELADLRMREARTAQAPDPDHLAESGRGLLLVGAVADSWGSYQTPTGKVVWCDVSTPTP</sequence>
<feature type="compositionally biased region" description="Basic and acidic residues" evidence="2">
    <location>
        <begin position="25"/>
        <end position="37"/>
    </location>
</feature>
<dbReference type="InterPro" id="IPR050267">
    <property type="entry name" value="Anti-sigma-factor_SerPK"/>
</dbReference>
<organism evidence="4 5">
    <name type="scientific">Allostreptomyces psammosilenae</name>
    <dbReference type="NCBI Taxonomy" id="1892865"/>
    <lineage>
        <taxon>Bacteria</taxon>
        <taxon>Bacillati</taxon>
        <taxon>Actinomycetota</taxon>
        <taxon>Actinomycetes</taxon>
        <taxon>Kitasatosporales</taxon>
        <taxon>Streptomycetaceae</taxon>
        <taxon>Allostreptomyces</taxon>
    </lineage>
</organism>
<dbReference type="InterPro" id="IPR003594">
    <property type="entry name" value="HATPase_dom"/>
</dbReference>
<keyword evidence="1" id="KW-0723">Serine/threonine-protein kinase</keyword>
<dbReference type="CDD" id="cd16936">
    <property type="entry name" value="HATPase_RsbW-like"/>
    <property type="match status" value="1"/>
</dbReference>
<protein>
    <submittedName>
        <fullName evidence="4">Anti-sigma regulatory factor (Ser/Thr protein kinase)</fullName>
    </submittedName>
</protein>
<dbReference type="RefSeq" id="WP_179812379.1">
    <property type="nucleotide sequence ID" value="NZ_JACBZD010000001.1"/>
</dbReference>
<keyword evidence="1" id="KW-0808">Transferase</keyword>
<dbReference type="EMBL" id="JACBZD010000001">
    <property type="protein sequence ID" value="NYI03307.1"/>
    <property type="molecule type" value="Genomic_DNA"/>
</dbReference>
<evidence type="ECO:0000259" key="3">
    <source>
        <dbReference type="Pfam" id="PF13581"/>
    </source>
</evidence>
<name>A0A852ZPA9_9ACTN</name>
<dbReference type="SUPFAM" id="SSF55874">
    <property type="entry name" value="ATPase domain of HSP90 chaperone/DNA topoisomerase II/histidine kinase"/>
    <property type="match status" value="1"/>
</dbReference>
<keyword evidence="5" id="KW-1185">Reference proteome</keyword>
<gene>
    <name evidence="4" type="ORF">FHU37_000250</name>
</gene>
<feature type="region of interest" description="Disordered" evidence="2">
    <location>
        <begin position="1"/>
        <end position="53"/>
    </location>
</feature>
<dbReference type="Gene3D" id="3.30.565.10">
    <property type="entry name" value="Histidine kinase-like ATPase, C-terminal domain"/>
    <property type="match status" value="1"/>
</dbReference>
<dbReference type="AlphaFoldDB" id="A0A852ZPA9"/>
<accession>A0A852ZPA9</accession>
<dbReference type="Pfam" id="PF13581">
    <property type="entry name" value="HATPase_c_2"/>
    <property type="match status" value="1"/>
</dbReference>
<proteinExistence type="predicted"/>
<keyword evidence="1" id="KW-0418">Kinase</keyword>
<reference evidence="4 5" key="1">
    <citation type="submission" date="2020-07" db="EMBL/GenBank/DDBJ databases">
        <title>Sequencing the genomes of 1000 actinobacteria strains.</title>
        <authorList>
            <person name="Klenk H.-P."/>
        </authorList>
    </citation>
    <scope>NUCLEOTIDE SEQUENCE [LARGE SCALE GENOMIC DNA]</scope>
    <source>
        <strain evidence="4 5">DSM 42178</strain>
    </source>
</reference>
<evidence type="ECO:0000256" key="2">
    <source>
        <dbReference type="SAM" id="MobiDB-lite"/>
    </source>
</evidence>
<dbReference type="GO" id="GO:0004674">
    <property type="term" value="F:protein serine/threonine kinase activity"/>
    <property type="evidence" value="ECO:0007669"/>
    <property type="project" value="UniProtKB-KW"/>
</dbReference>
<evidence type="ECO:0000313" key="4">
    <source>
        <dbReference type="EMBL" id="NYI03307.1"/>
    </source>
</evidence>
<dbReference type="Proteomes" id="UP000567795">
    <property type="component" value="Unassembled WGS sequence"/>
</dbReference>
<comment type="caution">
    <text evidence="4">The sequence shown here is derived from an EMBL/GenBank/DDBJ whole genome shotgun (WGS) entry which is preliminary data.</text>
</comment>
<dbReference type="PANTHER" id="PTHR35526">
    <property type="entry name" value="ANTI-SIGMA-F FACTOR RSBW-RELATED"/>
    <property type="match status" value="1"/>
</dbReference>
<feature type="domain" description="Histidine kinase/HSP90-like ATPase" evidence="3">
    <location>
        <begin position="61"/>
        <end position="186"/>
    </location>
</feature>